<dbReference type="CDD" id="cd04301">
    <property type="entry name" value="NAT_SF"/>
    <property type="match status" value="1"/>
</dbReference>
<dbReference type="Pfam" id="PF00583">
    <property type="entry name" value="Acetyltransf_1"/>
    <property type="match status" value="1"/>
</dbReference>
<dbReference type="Gene3D" id="3.40.630.30">
    <property type="match status" value="1"/>
</dbReference>
<comment type="caution">
    <text evidence="2">The sequence shown here is derived from an EMBL/GenBank/DDBJ whole genome shotgun (WGS) entry which is preliminary data.</text>
</comment>
<dbReference type="PROSITE" id="PS51186">
    <property type="entry name" value="GNAT"/>
    <property type="match status" value="1"/>
</dbReference>
<accession>A0A399F9P7</accession>
<gene>
    <name evidence="2" type="ORF">Mgrana_02160</name>
</gene>
<evidence type="ECO:0000313" key="3">
    <source>
        <dbReference type="Proteomes" id="UP000266178"/>
    </source>
</evidence>
<name>A0A399F9P7_9DEIN</name>
<dbReference type="InterPro" id="IPR000182">
    <property type="entry name" value="GNAT_dom"/>
</dbReference>
<keyword evidence="3" id="KW-1185">Reference proteome</keyword>
<protein>
    <recommendedName>
        <fullName evidence="1">N-acetyltransferase domain-containing protein</fullName>
    </recommendedName>
</protein>
<proteinExistence type="predicted"/>
<dbReference type="GO" id="GO:0016747">
    <property type="term" value="F:acyltransferase activity, transferring groups other than amino-acyl groups"/>
    <property type="evidence" value="ECO:0007669"/>
    <property type="project" value="InterPro"/>
</dbReference>
<evidence type="ECO:0000313" key="2">
    <source>
        <dbReference type="EMBL" id="RIH91979.1"/>
    </source>
</evidence>
<evidence type="ECO:0000259" key="1">
    <source>
        <dbReference type="PROSITE" id="PS51186"/>
    </source>
</evidence>
<reference evidence="2 3" key="1">
    <citation type="submission" date="2018-08" db="EMBL/GenBank/DDBJ databases">
        <title>Meiothermus granaticius genome AF-68 sequencing project.</title>
        <authorList>
            <person name="Da Costa M.S."/>
            <person name="Albuquerque L."/>
            <person name="Raposo P."/>
            <person name="Froufe H.J.C."/>
            <person name="Barroso C.S."/>
            <person name="Egas C."/>
        </authorList>
    </citation>
    <scope>NUCLEOTIDE SEQUENCE [LARGE SCALE GENOMIC DNA]</scope>
    <source>
        <strain evidence="2 3">AF-68</strain>
    </source>
</reference>
<dbReference type="InterPro" id="IPR016181">
    <property type="entry name" value="Acyl_CoA_acyltransferase"/>
</dbReference>
<dbReference type="SUPFAM" id="SSF55729">
    <property type="entry name" value="Acyl-CoA N-acyltransferases (Nat)"/>
    <property type="match status" value="1"/>
</dbReference>
<dbReference type="Proteomes" id="UP000266178">
    <property type="component" value="Unassembled WGS sequence"/>
</dbReference>
<organism evidence="2 3">
    <name type="scientific">Meiothermus granaticius NBRC 107808</name>
    <dbReference type="NCBI Taxonomy" id="1227551"/>
    <lineage>
        <taxon>Bacteria</taxon>
        <taxon>Thermotogati</taxon>
        <taxon>Deinococcota</taxon>
        <taxon>Deinococci</taxon>
        <taxon>Thermales</taxon>
        <taxon>Thermaceae</taxon>
        <taxon>Meiothermus</taxon>
    </lineage>
</organism>
<feature type="domain" description="N-acetyltransferase" evidence="1">
    <location>
        <begin position="1"/>
        <end position="176"/>
    </location>
</feature>
<dbReference type="AlphaFoldDB" id="A0A399F9P7"/>
<dbReference type="EMBL" id="QWLB01000028">
    <property type="protein sequence ID" value="RIH91979.1"/>
    <property type="molecule type" value="Genomic_DNA"/>
</dbReference>
<sequence length="229" mass="25356">MRQVTDPHDPAVEAFGRLQQQIYFEPELLIPPPVIRALLALPAGERGNFLVVAEEGGVLLGGTFFHYLRLPNTGFSSFMGVAPSARGQGIARRLHQQRFAVLDQAAGGKVEGVFIDVVAPERLSPEALEAERRVGSDPLARRQAFAALGFSRVDLRYEQPVGGPGGGPVTHLDLLYCPHQPTEWVPTERVLETLRAYWRPWLGEQRAEQEVEKLRQRAKGARLRLLPAA</sequence>